<sequence length="379" mass="41983">MTISHIFCKRRCVSRSKSLLWPLLLVASEGIALPLPDRAVADTNATATTELFEEPLMQVTTIAPQAHLAHGLESAVDADETFDGTWPFEAHYIGIKDAQMHYVDEGAGDETLLLLHGEPTWGYLFRHQIAEWSREARVIAPDHLGFGKSAVPVDRTYWVQDHIDNLETFVLELDLKGLTLVMHDFGGPVGMGLAARHPDRIRRIVSLNGPTPFGQPDLADRLTANAKVSPWFRWIIEADNDGTLETVLGNLDYNILSTLNLNGFERTSIINDTWISAYGAPFPSPLHALGPIGWAKGVATGTHQFEVPDEDARKRITRLPALAIWGQEDRTLHATHLLPLFTDLFPDAEAHVLAGVGHYSPEDASEDITRLVRDFIFGP</sequence>
<organism evidence="2 3">
    <name type="scientific">Roseobacter insulae</name>
    <dbReference type="NCBI Taxonomy" id="2859783"/>
    <lineage>
        <taxon>Bacteria</taxon>
        <taxon>Pseudomonadati</taxon>
        <taxon>Pseudomonadota</taxon>
        <taxon>Alphaproteobacteria</taxon>
        <taxon>Rhodobacterales</taxon>
        <taxon>Roseobacteraceae</taxon>
        <taxon>Roseobacter</taxon>
    </lineage>
</organism>
<keyword evidence="3" id="KW-1185">Reference proteome</keyword>
<dbReference type="InterPro" id="IPR000073">
    <property type="entry name" value="AB_hydrolase_1"/>
</dbReference>
<dbReference type="AlphaFoldDB" id="A0A9X1JZL8"/>
<reference evidence="2" key="1">
    <citation type="submission" date="2021-07" db="EMBL/GenBank/DDBJ databases">
        <title>Roseobacter insulae sp. nov., isolated from a tidal flat.</title>
        <authorList>
            <person name="Park S."/>
            <person name="Yoon J.-H."/>
        </authorList>
    </citation>
    <scope>NUCLEOTIDE SEQUENCE</scope>
    <source>
        <strain evidence="2">YSTF-M11</strain>
    </source>
</reference>
<dbReference type="Pfam" id="PF00561">
    <property type="entry name" value="Abhydrolase_1"/>
    <property type="match status" value="1"/>
</dbReference>
<protein>
    <submittedName>
        <fullName evidence="2">Alpha/beta fold hydrolase</fullName>
    </submittedName>
</protein>
<evidence type="ECO:0000259" key="1">
    <source>
        <dbReference type="Pfam" id="PF00561"/>
    </source>
</evidence>
<dbReference type="EMBL" id="JAHXDN010000005">
    <property type="protein sequence ID" value="MBW4709516.1"/>
    <property type="molecule type" value="Genomic_DNA"/>
</dbReference>
<gene>
    <name evidence="2" type="ORF">KX928_17130</name>
</gene>
<comment type="caution">
    <text evidence="2">The sequence shown here is derived from an EMBL/GenBank/DDBJ whole genome shotgun (WGS) entry which is preliminary data.</text>
</comment>
<dbReference type="RefSeq" id="WP_219505154.1">
    <property type="nucleotide sequence ID" value="NZ_JAHXDN010000005.1"/>
</dbReference>
<feature type="domain" description="AB hydrolase-1" evidence="1">
    <location>
        <begin position="111"/>
        <end position="363"/>
    </location>
</feature>
<dbReference type="InterPro" id="IPR051340">
    <property type="entry name" value="Haloalkane_dehalogenase"/>
</dbReference>
<name>A0A9X1JZL8_9RHOB</name>
<dbReference type="Proteomes" id="UP001138661">
    <property type="component" value="Unassembled WGS sequence"/>
</dbReference>
<evidence type="ECO:0000313" key="2">
    <source>
        <dbReference type="EMBL" id="MBW4709516.1"/>
    </source>
</evidence>
<proteinExistence type="predicted"/>
<accession>A0A9X1JZL8</accession>
<dbReference type="GO" id="GO:0004301">
    <property type="term" value="F:epoxide hydrolase activity"/>
    <property type="evidence" value="ECO:0007669"/>
    <property type="project" value="TreeGrafter"/>
</dbReference>
<evidence type="ECO:0000313" key="3">
    <source>
        <dbReference type="Proteomes" id="UP001138661"/>
    </source>
</evidence>
<keyword evidence="2" id="KW-0378">Hydrolase</keyword>
<dbReference type="PANTHER" id="PTHR42977">
    <property type="entry name" value="HYDROLASE-RELATED"/>
    <property type="match status" value="1"/>
</dbReference>
<dbReference type="PANTHER" id="PTHR42977:SF1">
    <property type="entry name" value="BLR6576 PROTEIN"/>
    <property type="match status" value="1"/>
</dbReference>